<keyword evidence="1" id="KW-0812">Transmembrane</keyword>
<reference evidence="2" key="1">
    <citation type="submission" date="2023-03" db="EMBL/GenBank/DDBJ databases">
        <title>Chromosome-scale reference genome and RAD-based genetic map of yellow starthistle (Centaurea solstitialis) reveal putative structural variation and QTLs associated with invader traits.</title>
        <authorList>
            <person name="Reatini B."/>
            <person name="Cang F.A."/>
            <person name="Jiang Q."/>
            <person name="Mckibben M.T.W."/>
            <person name="Barker M.S."/>
            <person name="Rieseberg L.H."/>
            <person name="Dlugosch K.M."/>
        </authorList>
    </citation>
    <scope>NUCLEOTIDE SEQUENCE</scope>
    <source>
        <strain evidence="2">CAN-66</strain>
        <tissue evidence="2">Leaf</tissue>
    </source>
</reference>
<keyword evidence="3" id="KW-1185">Reference proteome</keyword>
<keyword evidence="1" id="KW-1133">Transmembrane helix</keyword>
<keyword evidence="1" id="KW-0472">Membrane</keyword>
<name>A0AA38WV04_9ASTR</name>
<organism evidence="2 3">
    <name type="scientific">Centaurea solstitialis</name>
    <name type="common">yellow star-thistle</name>
    <dbReference type="NCBI Taxonomy" id="347529"/>
    <lineage>
        <taxon>Eukaryota</taxon>
        <taxon>Viridiplantae</taxon>
        <taxon>Streptophyta</taxon>
        <taxon>Embryophyta</taxon>
        <taxon>Tracheophyta</taxon>
        <taxon>Spermatophyta</taxon>
        <taxon>Magnoliopsida</taxon>
        <taxon>eudicotyledons</taxon>
        <taxon>Gunneridae</taxon>
        <taxon>Pentapetalae</taxon>
        <taxon>asterids</taxon>
        <taxon>campanulids</taxon>
        <taxon>Asterales</taxon>
        <taxon>Asteraceae</taxon>
        <taxon>Carduoideae</taxon>
        <taxon>Cardueae</taxon>
        <taxon>Centaureinae</taxon>
        <taxon>Centaurea</taxon>
    </lineage>
</organism>
<comment type="caution">
    <text evidence="2">The sequence shown here is derived from an EMBL/GenBank/DDBJ whole genome shotgun (WGS) entry which is preliminary data.</text>
</comment>
<dbReference type="EMBL" id="JARYMX010000001">
    <property type="protein sequence ID" value="KAJ9565656.1"/>
    <property type="molecule type" value="Genomic_DNA"/>
</dbReference>
<feature type="transmembrane region" description="Helical" evidence="1">
    <location>
        <begin position="52"/>
        <end position="69"/>
    </location>
</feature>
<evidence type="ECO:0000313" key="3">
    <source>
        <dbReference type="Proteomes" id="UP001172457"/>
    </source>
</evidence>
<dbReference type="PANTHER" id="PTHR11439">
    <property type="entry name" value="GAG-POL-RELATED RETROTRANSPOSON"/>
    <property type="match status" value="1"/>
</dbReference>
<proteinExistence type="predicted"/>
<dbReference type="AlphaFoldDB" id="A0AA38WV04"/>
<dbReference type="Proteomes" id="UP001172457">
    <property type="component" value="Chromosome 1"/>
</dbReference>
<dbReference type="PANTHER" id="PTHR11439:SF455">
    <property type="entry name" value="RLK (RECEPTOR-LIKE PROTEIN KINASE) 8, PUTATIVE-RELATED"/>
    <property type="match status" value="1"/>
</dbReference>
<feature type="transmembrane region" description="Helical" evidence="1">
    <location>
        <begin position="89"/>
        <end position="108"/>
    </location>
</feature>
<gene>
    <name evidence="2" type="ORF">OSB04_001622</name>
</gene>
<evidence type="ECO:0000256" key="1">
    <source>
        <dbReference type="SAM" id="Phobius"/>
    </source>
</evidence>
<accession>A0AA38WV04</accession>
<evidence type="ECO:0000313" key="2">
    <source>
        <dbReference type="EMBL" id="KAJ9565656.1"/>
    </source>
</evidence>
<protein>
    <submittedName>
        <fullName evidence="2">Uncharacterized protein</fullName>
    </submittedName>
</protein>
<sequence>MLRVTYLGPTCSLVGALQYLMITWPNLSYAVNQVSQFLYAPTNDHFQAANRILWYVKGTLSYGLTFNIPMPSLLLPIRMPTGRDALRLVAPRMATLFFLVGILFLGVLRSNQQSRAQVVNLNTEQ</sequence>